<name>A0A495IE68_9MICO</name>
<sequence length="115" mass="12450">MSPARTLTFSDGQSLTPTGYVVVGRKPSAERLDDQLDGSSDVDLVTVADDARSISRTHFVLGPYDDLFWVADAGSGNGTRLVYPDGSAFRLEPGTRYEVDPGSRITFGSFWVEVS</sequence>
<evidence type="ECO:0000313" key="4">
    <source>
        <dbReference type="Proteomes" id="UP000280008"/>
    </source>
</evidence>
<keyword evidence="4" id="KW-1185">Reference proteome</keyword>
<evidence type="ECO:0000259" key="2">
    <source>
        <dbReference type="PROSITE" id="PS50006"/>
    </source>
</evidence>
<dbReference type="OrthoDB" id="3254248at2"/>
<protein>
    <submittedName>
        <fullName evidence="3">FHA domain-containing protein</fullName>
    </submittedName>
</protein>
<dbReference type="Gene3D" id="2.60.200.20">
    <property type="match status" value="1"/>
</dbReference>
<dbReference type="RefSeq" id="WP_121368753.1">
    <property type="nucleotide sequence ID" value="NZ_RBKS01000001.1"/>
</dbReference>
<dbReference type="AlphaFoldDB" id="A0A495IE68"/>
<dbReference type="InterPro" id="IPR008984">
    <property type="entry name" value="SMAD_FHA_dom_sf"/>
</dbReference>
<dbReference type="SUPFAM" id="SSF49879">
    <property type="entry name" value="SMAD/FHA domain"/>
    <property type="match status" value="1"/>
</dbReference>
<dbReference type="PROSITE" id="PS50006">
    <property type="entry name" value="FHA_DOMAIN"/>
    <property type="match status" value="1"/>
</dbReference>
<gene>
    <name evidence="3" type="ORF">C8E83_1050</name>
</gene>
<dbReference type="Pfam" id="PF00498">
    <property type="entry name" value="FHA"/>
    <property type="match status" value="1"/>
</dbReference>
<evidence type="ECO:0000256" key="1">
    <source>
        <dbReference type="ARBA" id="ARBA00022553"/>
    </source>
</evidence>
<organism evidence="3 4">
    <name type="scientific">Frondihabitans australicus</name>
    <dbReference type="NCBI Taxonomy" id="386892"/>
    <lineage>
        <taxon>Bacteria</taxon>
        <taxon>Bacillati</taxon>
        <taxon>Actinomycetota</taxon>
        <taxon>Actinomycetes</taxon>
        <taxon>Micrococcales</taxon>
        <taxon>Microbacteriaceae</taxon>
        <taxon>Frondihabitans</taxon>
    </lineage>
</organism>
<accession>A0A495IE68</accession>
<dbReference type="Proteomes" id="UP000280008">
    <property type="component" value="Unassembled WGS sequence"/>
</dbReference>
<keyword evidence="1" id="KW-0597">Phosphoprotein</keyword>
<comment type="caution">
    <text evidence="3">The sequence shown here is derived from an EMBL/GenBank/DDBJ whole genome shotgun (WGS) entry which is preliminary data.</text>
</comment>
<reference evidence="3 4" key="1">
    <citation type="submission" date="2018-10" db="EMBL/GenBank/DDBJ databases">
        <title>Sequencing the genomes of 1000 actinobacteria strains.</title>
        <authorList>
            <person name="Klenk H.-P."/>
        </authorList>
    </citation>
    <scope>NUCLEOTIDE SEQUENCE [LARGE SCALE GENOMIC DNA]</scope>
    <source>
        <strain evidence="3 4">DSM 17894</strain>
    </source>
</reference>
<proteinExistence type="predicted"/>
<feature type="domain" description="FHA" evidence="2">
    <location>
        <begin position="21"/>
        <end position="81"/>
    </location>
</feature>
<dbReference type="InterPro" id="IPR000253">
    <property type="entry name" value="FHA_dom"/>
</dbReference>
<dbReference type="EMBL" id="RBKS01000001">
    <property type="protein sequence ID" value="RKR73950.1"/>
    <property type="molecule type" value="Genomic_DNA"/>
</dbReference>
<evidence type="ECO:0000313" key="3">
    <source>
        <dbReference type="EMBL" id="RKR73950.1"/>
    </source>
</evidence>